<evidence type="ECO:0000313" key="1">
    <source>
        <dbReference type="EMBL" id="KKL67718.1"/>
    </source>
</evidence>
<reference evidence="1" key="1">
    <citation type="journal article" date="2015" name="Nature">
        <title>Complex archaea that bridge the gap between prokaryotes and eukaryotes.</title>
        <authorList>
            <person name="Spang A."/>
            <person name="Saw J.H."/>
            <person name="Jorgensen S.L."/>
            <person name="Zaremba-Niedzwiedzka K."/>
            <person name="Martijn J."/>
            <person name="Lind A.E."/>
            <person name="van Eijk R."/>
            <person name="Schleper C."/>
            <person name="Guy L."/>
            <person name="Ettema T.J."/>
        </authorList>
    </citation>
    <scope>NUCLEOTIDE SEQUENCE</scope>
</reference>
<protein>
    <submittedName>
        <fullName evidence="1">Uncharacterized protein</fullName>
    </submittedName>
</protein>
<dbReference type="AlphaFoldDB" id="A0A0F9E103"/>
<name>A0A0F9E103_9ZZZZ</name>
<proteinExistence type="predicted"/>
<organism evidence="1">
    <name type="scientific">marine sediment metagenome</name>
    <dbReference type="NCBI Taxonomy" id="412755"/>
    <lineage>
        <taxon>unclassified sequences</taxon>
        <taxon>metagenomes</taxon>
        <taxon>ecological metagenomes</taxon>
    </lineage>
</organism>
<accession>A0A0F9E103</accession>
<dbReference type="EMBL" id="LAZR01026770">
    <property type="protein sequence ID" value="KKL67718.1"/>
    <property type="molecule type" value="Genomic_DNA"/>
</dbReference>
<sequence length="136" mass="13964">MLRENYILKEIFLSDVTSGDSAAKTSGMVFVPYKSRLKEVWITVNSTLTARGKSNVNLVIKTAAGATVGTIMLGTTASGGTGDITAGTYENATGQITVDTEIASNSSFVVSATTNGNGQDVSAPSLALVLEPVGAE</sequence>
<gene>
    <name evidence="1" type="ORF">LCGC14_2132190</name>
</gene>
<comment type="caution">
    <text evidence="1">The sequence shown here is derived from an EMBL/GenBank/DDBJ whole genome shotgun (WGS) entry which is preliminary data.</text>
</comment>